<proteinExistence type="inferred from homology"/>
<dbReference type="Gene3D" id="3.40.50.150">
    <property type="entry name" value="Vaccinia Virus protein VP39"/>
    <property type="match status" value="1"/>
</dbReference>
<dbReference type="RefSeq" id="WP_208651680.1">
    <property type="nucleotide sequence ID" value="NZ_CP036528.1"/>
</dbReference>
<dbReference type="GO" id="GO:0006304">
    <property type="term" value="P:DNA modification"/>
    <property type="evidence" value="ECO:0007669"/>
    <property type="project" value="InterPro"/>
</dbReference>
<feature type="domain" description="Type II methyltransferase M.Eco57I C-terminal" evidence="8">
    <location>
        <begin position="276"/>
        <end position="511"/>
    </location>
</feature>
<dbReference type="InterPro" id="IPR002052">
    <property type="entry name" value="DNA_methylase_N6_adenine_CS"/>
</dbReference>
<reference evidence="9 10" key="1">
    <citation type="submission" date="2019-02" db="EMBL/GenBank/DDBJ databases">
        <title>Ureibacillus thermophilus.</title>
        <authorList>
            <person name="Sunny J.S."/>
            <person name="Natarajan A."/>
            <person name="Saleena L.M."/>
        </authorList>
    </citation>
    <scope>NUCLEOTIDE SEQUENCE [LARGE SCALE GENOMIC DNA]</scope>
    <source>
        <strain evidence="9 10">LM102</strain>
    </source>
</reference>
<comment type="catalytic activity">
    <reaction evidence="6">
        <text>a 2'-deoxyadenosine in DNA + S-adenosyl-L-methionine = an N(6)-methyl-2'-deoxyadenosine in DNA + S-adenosyl-L-homocysteine + H(+)</text>
        <dbReference type="Rhea" id="RHEA:15197"/>
        <dbReference type="Rhea" id="RHEA-COMP:12418"/>
        <dbReference type="Rhea" id="RHEA-COMP:12419"/>
        <dbReference type="ChEBI" id="CHEBI:15378"/>
        <dbReference type="ChEBI" id="CHEBI:57856"/>
        <dbReference type="ChEBI" id="CHEBI:59789"/>
        <dbReference type="ChEBI" id="CHEBI:90615"/>
        <dbReference type="ChEBI" id="CHEBI:90616"/>
        <dbReference type="EC" id="2.1.1.72"/>
    </reaction>
</comment>
<dbReference type="GO" id="GO:0009007">
    <property type="term" value="F:site-specific DNA-methyltransferase (adenine-specific) activity"/>
    <property type="evidence" value="ECO:0007669"/>
    <property type="project" value="UniProtKB-EC"/>
</dbReference>
<dbReference type="InterPro" id="IPR050953">
    <property type="entry name" value="N4_N6_ade-DNA_methylase"/>
</dbReference>
<dbReference type="PANTHER" id="PTHR33841">
    <property type="entry name" value="DNA METHYLTRANSFERASE YEEA-RELATED"/>
    <property type="match status" value="1"/>
</dbReference>
<evidence type="ECO:0000256" key="1">
    <source>
        <dbReference type="ARBA" id="ARBA00006594"/>
    </source>
</evidence>
<dbReference type="Pfam" id="PF07669">
    <property type="entry name" value="Eco57I"/>
    <property type="match status" value="1"/>
</dbReference>
<evidence type="ECO:0000256" key="3">
    <source>
        <dbReference type="ARBA" id="ARBA00022603"/>
    </source>
</evidence>
<keyword evidence="4 9" id="KW-0808">Transferase</keyword>
<dbReference type="EMBL" id="CP036528">
    <property type="protein sequence ID" value="QBK25291.1"/>
    <property type="molecule type" value="Genomic_DNA"/>
</dbReference>
<gene>
    <name evidence="9" type="ORF">DKZ56_05110</name>
</gene>
<evidence type="ECO:0000313" key="9">
    <source>
        <dbReference type="EMBL" id="QBK25291.1"/>
    </source>
</evidence>
<dbReference type="SUPFAM" id="SSF53335">
    <property type="entry name" value="S-adenosyl-L-methionine-dependent methyltransferases"/>
    <property type="match status" value="1"/>
</dbReference>
<dbReference type="REBASE" id="302712">
    <property type="entry name" value="M.UthLM102ORF5110P"/>
</dbReference>
<organism evidence="9 10">
    <name type="scientific">Ureibacillus thermophilus</name>
    <dbReference type="NCBI Taxonomy" id="367743"/>
    <lineage>
        <taxon>Bacteria</taxon>
        <taxon>Bacillati</taxon>
        <taxon>Bacillota</taxon>
        <taxon>Bacilli</taxon>
        <taxon>Bacillales</taxon>
        <taxon>Caryophanaceae</taxon>
        <taxon>Ureibacillus</taxon>
    </lineage>
</organism>
<dbReference type="EC" id="2.1.1.72" evidence="2"/>
<dbReference type="PANTHER" id="PTHR33841:SF5">
    <property type="entry name" value="DNA METHYLASE (MODIFICATION METHYLASE) (METHYLTRANSFERASE)-RELATED"/>
    <property type="match status" value="1"/>
</dbReference>
<feature type="domain" description="Type II methyltransferase M.TaqI-like" evidence="7">
    <location>
        <begin position="91"/>
        <end position="221"/>
    </location>
</feature>
<dbReference type="GO" id="GO:0032259">
    <property type="term" value="P:methylation"/>
    <property type="evidence" value="ECO:0007669"/>
    <property type="project" value="UniProtKB-KW"/>
</dbReference>
<comment type="similarity">
    <text evidence="1">Belongs to the N(4)/N(6)-methyltransferase family.</text>
</comment>
<accession>A0A4P6UT52</accession>
<dbReference type="PRINTS" id="PR00507">
    <property type="entry name" value="N12N6MTFRASE"/>
</dbReference>
<protein>
    <recommendedName>
        <fullName evidence="2">site-specific DNA-methyltransferase (adenine-specific)</fullName>
        <ecNumber evidence="2">2.1.1.72</ecNumber>
    </recommendedName>
</protein>
<dbReference type="PROSITE" id="PS00092">
    <property type="entry name" value="N6_MTASE"/>
    <property type="match status" value="1"/>
</dbReference>
<dbReference type="Proteomes" id="UP000291151">
    <property type="component" value="Chromosome"/>
</dbReference>
<name>A0A4P6UT52_9BACL</name>
<dbReference type="AlphaFoldDB" id="A0A4P6UT52"/>
<evidence type="ECO:0000256" key="5">
    <source>
        <dbReference type="ARBA" id="ARBA00022691"/>
    </source>
</evidence>
<evidence type="ECO:0000256" key="2">
    <source>
        <dbReference type="ARBA" id="ARBA00011900"/>
    </source>
</evidence>
<evidence type="ECO:0000259" key="7">
    <source>
        <dbReference type="Pfam" id="PF07669"/>
    </source>
</evidence>
<dbReference type="GO" id="GO:0003676">
    <property type="term" value="F:nucleic acid binding"/>
    <property type="evidence" value="ECO:0007669"/>
    <property type="project" value="InterPro"/>
</dbReference>
<dbReference type="InterPro" id="IPR011639">
    <property type="entry name" value="MethylTrfase_TaqI-like_dom"/>
</dbReference>
<evidence type="ECO:0000256" key="4">
    <source>
        <dbReference type="ARBA" id="ARBA00022679"/>
    </source>
</evidence>
<evidence type="ECO:0000313" key="10">
    <source>
        <dbReference type="Proteomes" id="UP000291151"/>
    </source>
</evidence>
<dbReference type="Pfam" id="PF22837">
    <property type="entry name" value="M_Eco57I_C"/>
    <property type="match status" value="1"/>
</dbReference>
<dbReference type="InterPro" id="IPR029063">
    <property type="entry name" value="SAM-dependent_MTases_sf"/>
</dbReference>
<keyword evidence="5" id="KW-0949">S-adenosyl-L-methionine</keyword>
<evidence type="ECO:0000256" key="6">
    <source>
        <dbReference type="ARBA" id="ARBA00047942"/>
    </source>
</evidence>
<dbReference type="InterPro" id="IPR054520">
    <property type="entry name" value="M_Eco57I_C"/>
</dbReference>
<keyword evidence="10" id="KW-1185">Reference proteome</keyword>
<sequence>MNIYDIEKERLNVQHKIDESKSMVERNKLGQYATPPGLASEIVDFVLTIRKKMGKKDEVIRFLEPAIGTGSFYSALLQKIDNEQVEIALGIEKDEEIVNYSQNLWRGWNLDIRNGDFTQEVNSKDLFNLLITNPPYVRHHHLDKDYKELLKNAVKEQLDLNISGLAGLYCYFILLSHKWLENDSIAAWLIPSEFMDVNYGRVIRSYLTEKVTVTHIHKYDPKDLRFDDALVTSSVVVYQKKTPCDLDMVTFSFGGSPKKPLITKTVSIGELKKIDKWTVFLTPNSTEENNKEDQTYSILSEFFDIKRGIATGNNEFFILSKDDAVQKGIPFECLRPILPPPRILKNDIIESGENGYPLLNENLVVIDCDLPEEIIQERYPDFWEYLQKGKELGVANGYLTSKRKIWYSQEKRQPAPFLCTYMGRGEGDSNPFRFIWNKSQAIATNVFLLLYPKGSLKKALNNDPLLYEAVFNALQSIGHEQFIKAGREYGGGLKKVEPKELGKISAKKLARIMGVQESEQPQQLTLLL</sequence>
<dbReference type="KEGG" id="uth:DKZ56_05110"/>
<keyword evidence="3 9" id="KW-0489">Methyltransferase</keyword>
<evidence type="ECO:0000259" key="8">
    <source>
        <dbReference type="Pfam" id="PF22837"/>
    </source>
</evidence>